<dbReference type="InterPro" id="IPR057534">
    <property type="entry name" value="MXRA7_helical"/>
</dbReference>
<keyword evidence="1" id="KW-0812">Transmembrane</keyword>
<dbReference type="AlphaFoldDB" id="A0A0K0DV41"/>
<name>A0A0K0DV41_STRER</name>
<proteinExistence type="predicted"/>
<protein>
    <recommendedName>
        <fullName evidence="2">Matrix-remodeling-associated protein 7 helical domain-containing protein</fullName>
    </recommendedName>
</protein>
<dbReference type="PANTHER" id="PTHR21845:SF2">
    <property type="entry name" value="MATRIX-REMODELING-ASSOCIATED PROTEIN 7"/>
    <property type="match status" value="1"/>
</dbReference>
<dbReference type="InterPro" id="IPR026622">
    <property type="entry name" value="Mxra7"/>
</dbReference>
<evidence type="ECO:0000259" key="2">
    <source>
        <dbReference type="Pfam" id="PF25473"/>
    </source>
</evidence>
<dbReference type="PANTHER" id="PTHR21845">
    <property type="entry name" value="TRANSMEMBRANE ANCHOR PROTEIN 1"/>
    <property type="match status" value="1"/>
</dbReference>
<feature type="transmembrane region" description="Helical" evidence="1">
    <location>
        <begin position="12"/>
        <end position="34"/>
    </location>
</feature>
<organism evidence="3">
    <name type="scientific">Strongyloides stercoralis</name>
    <name type="common">Threadworm</name>
    <dbReference type="NCBI Taxonomy" id="6248"/>
    <lineage>
        <taxon>Eukaryota</taxon>
        <taxon>Metazoa</taxon>
        <taxon>Ecdysozoa</taxon>
        <taxon>Nematoda</taxon>
        <taxon>Chromadorea</taxon>
        <taxon>Rhabditida</taxon>
        <taxon>Tylenchina</taxon>
        <taxon>Panagrolaimomorpha</taxon>
        <taxon>Strongyloidoidea</taxon>
        <taxon>Strongyloididae</taxon>
        <taxon>Strongyloides</taxon>
    </lineage>
</organism>
<dbReference type="Pfam" id="PF25473">
    <property type="entry name" value="MXRA7_helical"/>
    <property type="match status" value="1"/>
</dbReference>
<evidence type="ECO:0000256" key="1">
    <source>
        <dbReference type="SAM" id="Phobius"/>
    </source>
</evidence>
<keyword evidence="1" id="KW-1133">Transmembrane helix</keyword>
<evidence type="ECO:0000313" key="3">
    <source>
        <dbReference type="WBParaSite" id="SSTP_0000110900.1"/>
    </source>
</evidence>
<feature type="domain" description="Matrix-remodeling-associated protein 7 helical" evidence="2">
    <location>
        <begin position="163"/>
        <end position="224"/>
    </location>
</feature>
<sequence>MEFFKLSQEPYFFTILFLTLITATAISFLFFKFFNTPQKKSLSSKKNIVKENSDNLLKGKFNGKIQFKNKKMNNNCNKSEIEIEEKKDIDEVKPIECEEKVEECTIEDITIDSKDIEFDNFQDKLSDSEEKRLSSDIIINNIVNPQETIDVFSKIGELHGKLATAKTRIEARNFQNSLTEQEKKEEESIKEKQLKEIFEMLQAQEEKFGIHSKSELEEQFKFYAL</sequence>
<reference evidence="3" key="1">
    <citation type="submission" date="2015-08" db="UniProtKB">
        <authorList>
            <consortium name="WormBaseParasite"/>
        </authorList>
    </citation>
    <scope>IDENTIFICATION</scope>
</reference>
<dbReference type="WBParaSite" id="SSTP_0000110900.1">
    <property type="protein sequence ID" value="SSTP_0000110900.1"/>
    <property type="gene ID" value="SSTP_0000110900"/>
</dbReference>
<keyword evidence="1" id="KW-0472">Membrane</keyword>
<accession>A0A0K0DV41</accession>